<dbReference type="EMBL" id="JAELUP010000008">
    <property type="protein sequence ID" value="MBJ6360423.1"/>
    <property type="molecule type" value="Genomic_DNA"/>
</dbReference>
<name>A0A934J2T6_9BACL</name>
<protein>
    <submittedName>
        <fullName evidence="1">Uncharacterized protein</fullName>
    </submittedName>
</protein>
<evidence type="ECO:0000313" key="2">
    <source>
        <dbReference type="Proteomes" id="UP000640274"/>
    </source>
</evidence>
<accession>A0A934J2T6</accession>
<dbReference type="RefSeq" id="WP_199017968.1">
    <property type="nucleotide sequence ID" value="NZ_JAELUP010000008.1"/>
</dbReference>
<sequence>MANKPEEQHGAVQEGGYAYTKQQFLASGQHTHLQKDMIKALLQENKLYTEAEVQQQIDQFMKQEAL</sequence>
<organism evidence="1 2">
    <name type="scientific">Paenibacillus roseus</name>
    <dbReference type="NCBI Taxonomy" id="2798579"/>
    <lineage>
        <taxon>Bacteria</taxon>
        <taxon>Bacillati</taxon>
        <taxon>Bacillota</taxon>
        <taxon>Bacilli</taxon>
        <taxon>Bacillales</taxon>
        <taxon>Paenibacillaceae</taxon>
        <taxon>Paenibacillus</taxon>
    </lineage>
</organism>
<evidence type="ECO:0000313" key="1">
    <source>
        <dbReference type="EMBL" id="MBJ6360423.1"/>
    </source>
</evidence>
<dbReference type="Proteomes" id="UP000640274">
    <property type="component" value="Unassembled WGS sequence"/>
</dbReference>
<gene>
    <name evidence="1" type="ORF">JFN88_03680</name>
</gene>
<reference evidence="1" key="1">
    <citation type="submission" date="2020-12" db="EMBL/GenBank/DDBJ databases">
        <authorList>
            <person name="Huq M.A."/>
        </authorList>
    </citation>
    <scope>NUCLEOTIDE SEQUENCE</scope>
    <source>
        <strain evidence="1">MAHUQ-46</strain>
    </source>
</reference>
<dbReference type="AlphaFoldDB" id="A0A934J2T6"/>
<proteinExistence type="predicted"/>
<keyword evidence="2" id="KW-1185">Reference proteome</keyword>
<comment type="caution">
    <text evidence="1">The sequence shown here is derived from an EMBL/GenBank/DDBJ whole genome shotgun (WGS) entry which is preliminary data.</text>
</comment>